<protein>
    <submittedName>
        <fullName evidence="1">Transcription elongation factor Elf1</fullName>
    </submittedName>
</protein>
<dbReference type="GO" id="GO:0003746">
    <property type="term" value="F:translation elongation factor activity"/>
    <property type="evidence" value="ECO:0007669"/>
    <property type="project" value="UniProtKB-KW"/>
</dbReference>
<keyword evidence="1" id="KW-0251">Elongation factor</keyword>
<keyword evidence="1" id="KW-0648">Protein biosynthesis</keyword>
<name>A0ABT9WBZ0_9BACL</name>
<dbReference type="Proteomes" id="UP001233836">
    <property type="component" value="Unassembled WGS sequence"/>
</dbReference>
<sequence length="132" mass="15474">MGVAGKLSCKQCSYSQNVFFGIGFKYIDLNRILEWYEQEEGRQQIKEFINKENTEFECYDGLYVCEQCKYILNSVFLHINSKDSSYTNSYDCPRCNMAMPKKPVLDDVNSGLLDCPDCKEEKLEMHLNMDWD</sequence>
<accession>A0ABT9WBZ0</accession>
<gene>
    <name evidence="1" type="ORF">J2T19_001994</name>
</gene>
<reference evidence="1 2" key="1">
    <citation type="submission" date="2023-07" db="EMBL/GenBank/DDBJ databases">
        <title>Sorghum-associated microbial communities from plants grown in Nebraska, USA.</title>
        <authorList>
            <person name="Schachtman D."/>
        </authorList>
    </citation>
    <scope>NUCLEOTIDE SEQUENCE [LARGE SCALE GENOMIC DNA]</scope>
    <source>
        <strain evidence="1 2">DS1314</strain>
    </source>
</reference>
<proteinExistence type="predicted"/>
<evidence type="ECO:0000313" key="2">
    <source>
        <dbReference type="Proteomes" id="UP001233836"/>
    </source>
</evidence>
<dbReference type="EMBL" id="JAUSTI010000004">
    <property type="protein sequence ID" value="MDQ0170552.1"/>
    <property type="molecule type" value="Genomic_DNA"/>
</dbReference>
<keyword evidence="2" id="KW-1185">Reference proteome</keyword>
<dbReference type="RefSeq" id="WP_307215169.1">
    <property type="nucleotide sequence ID" value="NZ_JAUSTI010000004.1"/>
</dbReference>
<evidence type="ECO:0000313" key="1">
    <source>
        <dbReference type="EMBL" id="MDQ0170552.1"/>
    </source>
</evidence>
<organism evidence="1 2">
    <name type="scientific">Paenibacillus tundrae</name>
    <dbReference type="NCBI Taxonomy" id="528187"/>
    <lineage>
        <taxon>Bacteria</taxon>
        <taxon>Bacillati</taxon>
        <taxon>Bacillota</taxon>
        <taxon>Bacilli</taxon>
        <taxon>Bacillales</taxon>
        <taxon>Paenibacillaceae</taxon>
        <taxon>Paenibacillus</taxon>
    </lineage>
</organism>
<comment type="caution">
    <text evidence="1">The sequence shown here is derived from an EMBL/GenBank/DDBJ whole genome shotgun (WGS) entry which is preliminary data.</text>
</comment>